<comment type="caution">
    <text evidence="1">The sequence shown here is derived from an EMBL/GenBank/DDBJ whole genome shotgun (WGS) entry which is preliminary data.</text>
</comment>
<evidence type="ECO:0000313" key="1">
    <source>
        <dbReference type="EMBL" id="KAF7787650.1"/>
    </source>
</evidence>
<protein>
    <submittedName>
        <fullName evidence="1">Uncharacterized protein</fullName>
    </submittedName>
</protein>
<accession>A0A8T0CAM9</accession>
<dbReference type="AlphaFoldDB" id="A0A8T0CAM9"/>
<dbReference type="EMBL" id="AHCD03000029">
    <property type="protein sequence ID" value="KAF7787650.1"/>
    <property type="molecule type" value="Genomic_DNA"/>
</dbReference>
<evidence type="ECO:0000313" key="2">
    <source>
        <dbReference type="Proteomes" id="UP000016480"/>
    </source>
</evidence>
<reference evidence="1 2" key="1">
    <citation type="journal article" date="2012" name="J. Bacteriol.">
        <title>Genome sequence of the cycloprodigiosin-producing bacterial strain Pseudoalteromonas rubra ATCC 29570(T).</title>
        <authorList>
            <person name="Xie B.B."/>
            <person name="Shu Y.L."/>
            <person name="Qin Q.L."/>
            <person name="Rong J.C."/>
            <person name="Zhang X.Y."/>
            <person name="Chen X.L."/>
            <person name="Zhou B.C."/>
            <person name="Zhang Y.Z."/>
        </authorList>
    </citation>
    <scope>NUCLEOTIDE SEQUENCE [LARGE SCALE GENOMIC DNA]</scope>
    <source>
        <strain evidence="1 2">DSM 6842</strain>
    </source>
</reference>
<dbReference type="Proteomes" id="UP000016480">
    <property type="component" value="Unassembled WGS sequence"/>
</dbReference>
<name>A0A8T0CAM9_9GAMM</name>
<sequence length="49" mass="5275">MSLLTTTGLPFLKQKPSLYLSSASTLDFTGFGSIAQVGKLNTNTRNKII</sequence>
<organism evidence="1 2">
    <name type="scientific">Pseudoalteromonas rubra</name>
    <dbReference type="NCBI Taxonomy" id="43658"/>
    <lineage>
        <taxon>Bacteria</taxon>
        <taxon>Pseudomonadati</taxon>
        <taxon>Pseudomonadota</taxon>
        <taxon>Gammaproteobacteria</taxon>
        <taxon>Alteromonadales</taxon>
        <taxon>Pseudoalteromonadaceae</taxon>
        <taxon>Pseudoalteromonas</taxon>
    </lineage>
</organism>
<gene>
    <name evidence="1" type="ORF">PRUB_a5330</name>
</gene>
<proteinExistence type="predicted"/>